<dbReference type="InterPro" id="IPR016032">
    <property type="entry name" value="Sig_transdc_resp-reg_C-effctor"/>
</dbReference>
<dbReference type="SUPFAM" id="SSF46894">
    <property type="entry name" value="C-terminal effector domain of the bipartite response regulators"/>
    <property type="match status" value="1"/>
</dbReference>
<evidence type="ECO:0000256" key="4">
    <source>
        <dbReference type="PROSITE-ProRule" id="PRU01091"/>
    </source>
</evidence>
<dbReference type="EMBL" id="CP095072">
    <property type="protein sequence ID" value="UOQ46873.1"/>
    <property type="molecule type" value="Genomic_DNA"/>
</dbReference>
<reference evidence="6 7" key="1">
    <citation type="submission" date="2022-04" db="EMBL/GenBank/DDBJ databases">
        <title>Gracilibacillus sp. isolated from saltern.</title>
        <authorList>
            <person name="Won M."/>
            <person name="Lee C.-M."/>
            <person name="Woen H.-Y."/>
            <person name="Kwon S.-W."/>
        </authorList>
    </citation>
    <scope>NUCLEOTIDE SEQUENCE [LARGE SCALE GENOMIC DNA]</scope>
    <source>
        <strain evidence="6 7">SSWR10-1</strain>
    </source>
</reference>
<evidence type="ECO:0000259" key="5">
    <source>
        <dbReference type="PROSITE" id="PS51755"/>
    </source>
</evidence>
<proteinExistence type="predicted"/>
<evidence type="ECO:0000313" key="6">
    <source>
        <dbReference type="EMBL" id="UOQ46873.1"/>
    </source>
</evidence>
<organism evidence="6 7">
    <name type="scientific">Gracilibacillus caseinilyticus</name>
    <dbReference type="NCBI Taxonomy" id="2932256"/>
    <lineage>
        <taxon>Bacteria</taxon>
        <taxon>Bacillati</taxon>
        <taxon>Bacillota</taxon>
        <taxon>Bacilli</taxon>
        <taxon>Bacillales</taxon>
        <taxon>Bacillaceae</taxon>
        <taxon>Gracilibacillus</taxon>
    </lineage>
</organism>
<dbReference type="PROSITE" id="PS51755">
    <property type="entry name" value="OMPR_PHOB"/>
    <property type="match status" value="1"/>
</dbReference>
<sequence>MHLSFQTHNYTVTHAGETVQLLRKEFALLHYLFTNANHSFTRDQLLDAVWQSEAPSDRTVDDHIYRLRKKLNDWKHVITIETVKGYGYRLAIHHTEKTSPFVHDEEFRRLTSDLFNKYHLFGQGEALNILLQQDSLGIEVERDKRASIAFMQGDMWSFIDAGEISFPEKALFLFYIYIIITNQPEKIIPYFEKALRRDVFSSETSDEARILSPITFYILGRDFVKAKEHLHLAYKDVPNDHGFYPFLQLNKMMYHMCLKNSSEVTLIINEMNEFFSEKPYQREFGLFHVLKGLYTVQLGDNEQGKQEIVKGFTIIRQTRFKSHVFLAIRICLFMLEYDIKEPDLFTQCKAEWHTLNKDYNFVDIEVAVEQQIREFV</sequence>
<dbReference type="RefSeq" id="WP_244715436.1">
    <property type="nucleotide sequence ID" value="NZ_CP095072.1"/>
</dbReference>
<evidence type="ECO:0000256" key="1">
    <source>
        <dbReference type="ARBA" id="ARBA00023015"/>
    </source>
</evidence>
<feature type="DNA-binding region" description="OmpR/PhoB-type" evidence="4">
    <location>
        <begin position="1"/>
        <end position="92"/>
    </location>
</feature>
<dbReference type="Pfam" id="PF00486">
    <property type="entry name" value="Trans_reg_C"/>
    <property type="match status" value="1"/>
</dbReference>
<accession>A0ABY4ERS8</accession>
<dbReference type="Gene3D" id="1.10.10.10">
    <property type="entry name" value="Winged helix-like DNA-binding domain superfamily/Winged helix DNA-binding domain"/>
    <property type="match status" value="1"/>
</dbReference>
<evidence type="ECO:0000313" key="7">
    <source>
        <dbReference type="Proteomes" id="UP000831782"/>
    </source>
</evidence>
<dbReference type="SMART" id="SM00862">
    <property type="entry name" value="Trans_reg_C"/>
    <property type="match status" value="1"/>
</dbReference>
<keyword evidence="2 4" id="KW-0238">DNA-binding</keyword>
<keyword evidence="7" id="KW-1185">Reference proteome</keyword>
<evidence type="ECO:0000256" key="3">
    <source>
        <dbReference type="ARBA" id="ARBA00023163"/>
    </source>
</evidence>
<name>A0ABY4ERS8_9BACI</name>
<feature type="domain" description="OmpR/PhoB-type" evidence="5">
    <location>
        <begin position="1"/>
        <end position="92"/>
    </location>
</feature>
<keyword evidence="3" id="KW-0804">Transcription</keyword>
<keyword evidence="1" id="KW-0805">Transcription regulation</keyword>
<protein>
    <submittedName>
        <fullName evidence="6">Winged helix-turn-helix domain-containing protein</fullName>
    </submittedName>
</protein>
<dbReference type="CDD" id="cd00383">
    <property type="entry name" value="trans_reg_C"/>
    <property type="match status" value="1"/>
</dbReference>
<gene>
    <name evidence="6" type="ORF">MUN88_12295</name>
</gene>
<dbReference type="InterPro" id="IPR001867">
    <property type="entry name" value="OmpR/PhoB-type_DNA-bd"/>
</dbReference>
<dbReference type="InterPro" id="IPR036388">
    <property type="entry name" value="WH-like_DNA-bd_sf"/>
</dbReference>
<dbReference type="Proteomes" id="UP000831782">
    <property type="component" value="Chromosome"/>
</dbReference>
<evidence type="ECO:0000256" key="2">
    <source>
        <dbReference type="ARBA" id="ARBA00023125"/>
    </source>
</evidence>